<evidence type="ECO:0000313" key="9">
    <source>
        <dbReference type="Proteomes" id="UP000828390"/>
    </source>
</evidence>
<evidence type="ECO:0000256" key="7">
    <source>
        <dbReference type="SAM" id="Phobius"/>
    </source>
</evidence>
<dbReference type="PANTHER" id="PTHR11616">
    <property type="entry name" value="SODIUM/CHLORIDE DEPENDENT TRANSPORTER"/>
    <property type="match status" value="1"/>
</dbReference>
<reference evidence="8" key="1">
    <citation type="journal article" date="2019" name="bioRxiv">
        <title>The Genome of the Zebra Mussel, Dreissena polymorpha: A Resource for Invasive Species Research.</title>
        <authorList>
            <person name="McCartney M.A."/>
            <person name="Auch B."/>
            <person name="Kono T."/>
            <person name="Mallez S."/>
            <person name="Zhang Y."/>
            <person name="Obille A."/>
            <person name="Becker A."/>
            <person name="Abrahante J.E."/>
            <person name="Garbe J."/>
            <person name="Badalamenti J.P."/>
            <person name="Herman A."/>
            <person name="Mangelson H."/>
            <person name="Liachko I."/>
            <person name="Sullivan S."/>
            <person name="Sone E.D."/>
            <person name="Koren S."/>
            <person name="Silverstein K.A.T."/>
            <person name="Beckman K.B."/>
            <person name="Gohl D.M."/>
        </authorList>
    </citation>
    <scope>NUCLEOTIDE SEQUENCE</scope>
    <source>
        <strain evidence="8">Duluth1</strain>
        <tissue evidence="8">Whole animal</tissue>
    </source>
</reference>
<keyword evidence="5 7" id="KW-0472">Membrane</keyword>
<name>A0A9D4QPW6_DREPO</name>
<evidence type="ECO:0000313" key="8">
    <source>
        <dbReference type="EMBL" id="KAH3838903.1"/>
    </source>
</evidence>
<dbReference type="EMBL" id="JAIWYP010000004">
    <property type="protein sequence ID" value="KAH3838903.1"/>
    <property type="molecule type" value="Genomic_DNA"/>
</dbReference>
<dbReference type="PANTHER" id="PTHR11616:SF309">
    <property type="entry name" value="TRANSPORTER"/>
    <property type="match status" value="1"/>
</dbReference>
<comment type="subcellular location">
    <subcellularLocation>
        <location evidence="1">Membrane</location>
        <topology evidence="1">Multi-pass membrane protein</topology>
    </subcellularLocation>
</comment>
<evidence type="ECO:0000256" key="6">
    <source>
        <dbReference type="PIRSR" id="PIRSR600175-2"/>
    </source>
</evidence>
<comment type="caution">
    <text evidence="8">The sequence shown here is derived from an EMBL/GenBank/DDBJ whole genome shotgun (WGS) entry which is preliminary data.</text>
</comment>
<feature type="disulfide bond" evidence="6">
    <location>
        <begin position="57"/>
        <end position="66"/>
    </location>
</feature>
<dbReference type="Proteomes" id="UP000828390">
    <property type="component" value="Unassembled WGS sequence"/>
</dbReference>
<organism evidence="8 9">
    <name type="scientific">Dreissena polymorpha</name>
    <name type="common">Zebra mussel</name>
    <name type="synonym">Mytilus polymorpha</name>
    <dbReference type="NCBI Taxonomy" id="45954"/>
    <lineage>
        <taxon>Eukaryota</taxon>
        <taxon>Metazoa</taxon>
        <taxon>Spiralia</taxon>
        <taxon>Lophotrochozoa</taxon>
        <taxon>Mollusca</taxon>
        <taxon>Bivalvia</taxon>
        <taxon>Autobranchia</taxon>
        <taxon>Heteroconchia</taxon>
        <taxon>Euheterodonta</taxon>
        <taxon>Imparidentia</taxon>
        <taxon>Neoheterodontei</taxon>
        <taxon>Myida</taxon>
        <taxon>Dreissenoidea</taxon>
        <taxon>Dreissenidae</taxon>
        <taxon>Dreissena</taxon>
    </lineage>
</organism>
<dbReference type="GO" id="GO:0005886">
    <property type="term" value="C:plasma membrane"/>
    <property type="evidence" value="ECO:0007669"/>
    <property type="project" value="TreeGrafter"/>
</dbReference>
<dbReference type="GO" id="GO:0035725">
    <property type="term" value="P:sodium ion transmembrane transport"/>
    <property type="evidence" value="ECO:0007669"/>
    <property type="project" value="TreeGrafter"/>
</dbReference>
<keyword evidence="2" id="KW-0813">Transport</keyword>
<evidence type="ECO:0000256" key="2">
    <source>
        <dbReference type="ARBA" id="ARBA00022448"/>
    </source>
</evidence>
<dbReference type="SUPFAM" id="SSF161070">
    <property type="entry name" value="SNF-like"/>
    <property type="match status" value="1"/>
</dbReference>
<sequence>MSEGGIGVWKIAPLFQGIGYASAVIVFILNCEYNIILTWAYYYLFASFTSVLPWSNCENEWNTETCHVDHRKITNMCRKMRNKPDI</sequence>
<evidence type="ECO:0000256" key="5">
    <source>
        <dbReference type="ARBA" id="ARBA00023136"/>
    </source>
</evidence>
<dbReference type="PROSITE" id="PS50267">
    <property type="entry name" value="NA_NEUROTRAN_SYMP_3"/>
    <property type="match status" value="1"/>
</dbReference>
<keyword evidence="9" id="KW-1185">Reference proteome</keyword>
<dbReference type="Pfam" id="PF00209">
    <property type="entry name" value="SNF"/>
    <property type="match status" value="1"/>
</dbReference>
<evidence type="ECO:0000256" key="3">
    <source>
        <dbReference type="ARBA" id="ARBA00022692"/>
    </source>
</evidence>
<evidence type="ECO:0000256" key="4">
    <source>
        <dbReference type="ARBA" id="ARBA00022989"/>
    </source>
</evidence>
<keyword evidence="3 7" id="KW-0812">Transmembrane</keyword>
<keyword evidence="4 7" id="KW-1133">Transmembrane helix</keyword>
<feature type="transmembrane region" description="Helical" evidence="7">
    <location>
        <begin position="20"/>
        <end position="44"/>
    </location>
</feature>
<protein>
    <submittedName>
        <fullName evidence="8">Uncharacterized protein</fullName>
    </submittedName>
</protein>
<dbReference type="AlphaFoldDB" id="A0A9D4QPW6"/>
<evidence type="ECO:0000256" key="1">
    <source>
        <dbReference type="ARBA" id="ARBA00004141"/>
    </source>
</evidence>
<dbReference type="InterPro" id="IPR037272">
    <property type="entry name" value="SNS_sf"/>
</dbReference>
<keyword evidence="6" id="KW-1015">Disulfide bond</keyword>
<gene>
    <name evidence="8" type="ORF">DPMN_112320</name>
</gene>
<accession>A0A9D4QPW6</accession>
<dbReference type="InterPro" id="IPR000175">
    <property type="entry name" value="Na/ntran_symport"/>
</dbReference>
<reference evidence="8" key="2">
    <citation type="submission" date="2020-11" db="EMBL/GenBank/DDBJ databases">
        <authorList>
            <person name="McCartney M.A."/>
            <person name="Auch B."/>
            <person name="Kono T."/>
            <person name="Mallez S."/>
            <person name="Becker A."/>
            <person name="Gohl D.M."/>
            <person name="Silverstein K.A.T."/>
            <person name="Koren S."/>
            <person name="Bechman K.B."/>
            <person name="Herman A."/>
            <person name="Abrahante J.E."/>
            <person name="Garbe J."/>
        </authorList>
    </citation>
    <scope>NUCLEOTIDE SEQUENCE</scope>
    <source>
        <strain evidence="8">Duluth1</strain>
        <tissue evidence="8">Whole animal</tissue>
    </source>
</reference>
<dbReference type="PROSITE" id="PS00754">
    <property type="entry name" value="NA_NEUROTRAN_SYMP_2"/>
    <property type="match status" value="1"/>
</dbReference>
<dbReference type="GO" id="GO:0006865">
    <property type="term" value="P:amino acid transport"/>
    <property type="evidence" value="ECO:0007669"/>
    <property type="project" value="TreeGrafter"/>
</dbReference>
<proteinExistence type="predicted"/>